<accession>A0AAE0HTJ6</accession>
<dbReference type="EMBL" id="JAUEDM010000009">
    <property type="protein sequence ID" value="KAK3312431.1"/>
    <property type="molecule type" value="Genomic_DNA"/>
</dbReference>
<evidence type="ECO:0000313" key="3">
    <source>
        <dbReference type="EMBL" id="KAK3312431.1"/>
    </source>
</evidence>
<feature type="region of interest" description="Disordered" evidence="1">
    <location>
        <begin position="159"/>
        <end position="178"/>
    </location>
</feature>
<evidence type="ECO:0000256" key="2">
    <source>
        <dbReference type="SAM" id="Phobius"/>
    </source>
</evidence>
<keyword evidence="2" id="KW-0472">Membrane</keyword>
<reference evidence="3" key="2">
    <citation type="submission" date="2023-06" db="EMBL/GenBank/DDBJ databases">
        <authorList>
            <consortium name="Lawrence Berkeley National Laboratory"/>
            <person name="Haridas S."/>
            <person name="Hensen N."/>
            <person name="Bonometti L."/>
            <person name="Westerberg I."/>
            <person name="Brannstrom I.O."/>
            <person name="Guillou S."/>
            <person name="Cros-Aarteil S."/>
            <person name="Calhoun S."/>
            <person name="Kuo A."/>
            <person name="Mondo S."/>
            <person name="Pangilinan J."/>
            <person name="Riley R."/>
            <person name="Labutti K."/>
            <person name="Andreopoulos B."/>
            <person name="Lipzen A."/>
            <person name="Chen C."/>
            <person name="Yanf M."/>
            <person name="Daum C."/>
            <person name="Ng V."/>
            <person name="Clum A."/>
            <person name="Steindorff A."/>
            <person name="Ohm R."/>
            <person name="Martin F."/>
            <person name="Silar P."/>
            <person name="Natvig D."/>
            <person name="Lalanne C."/>
            <person name="Gautier V."/>
            <person name="Ament-Velasquez S.L."/>
            <person name="Kruys A."/>
            <person name="Hutchinson M.I."/>
            <person name="Powell A.J."/>
            <person name="Barry K."/>
            <person name="Miller A.N."/>
            <person name="Grigoriev I.V."/>
            <person name="Debuchy R."/>
            <person name="Gladieux P."/>
            <person name="Thoren M.H."/>
            <person name="Johannesson H."/>
        </authorList>
    </citation>
    <scope>NUCLEOTIDE SEQUENCE</scope>
    <source>
        <strain evidence="3">CBS 118394</strain>
    </source>
</reference>
<sequence>MATFSISSVFAQGLQRSMATIQPFWELGPSLLQGWGLEHHRPDMIQSKYTSGTTLVLLGQSALNRVPTMFPVIPSMGILPQVIAILIRSSLSDVLGTRVGGIMFIVLKVSAPVDGLMAAVAIICVFYSRRTRVFMPRKPTTIASKLVYLCNSENMLADMRNSPPRQAPPPGSSAAKKC</sequence>
<keyword evidence="4" id="KW-1185">Reference proteome</keyword>
<proteinExistence type="predicted"/>
<organism evidence="3 4">
    <name type="scientific">Apodospora peruviana</name>
    <dbReference type="NCBI Taxonomy" id="516989"/>
    <lineage>
        <taxon>Eukaryota</taxon>
        <taxon>Fungi</taxon>
        <taxon>Dikarya</taxon>
        <taxon>Ascomycota</taxon>
        <taxon>Pezizomycotina</taxon>
        <taxon>Sordariomycetes</taxon>
        <taxon>Sordariomycetidae</taxon>
        <taxon>Sordariales</taxon>
        <taxon>Lasiosphaeriaceae</taxon>
        <taxon>Apodospora</taxon>
    </lineage>
</organism>
<dbReference type="AlphaFoldDB" id="A0AAE0HTJ6"/>
<comment type="caution">
    <text evidence="3">The sequence shown here is derived from an EMBL/GenBank/DDBJ whole genome shotgun (WGS) entry which is preliminary data.</text>
</comment>
<dbReference type="Proteomes" id="UP001283341">
    <property type="component" value="Unassembled WGS sequence"/>
</dbReference>
<evidence type="ECO:0000313" key="4">
    <source>
        <dbReference type="Proteomes" id="UP001283341"/>
    </source>
</evidence>
<name>A0AAE0HTJ6_9PEZI</name>
<feature type="transmembrane region" description="Helical" evidence="2">
    <location>
        <begin position="99"/>
        <end position="128"/>
    </location>
</feature>
<evidence type="ECO:0000256" key="1">
    <source>
        <dbReference type="SAM" id="MobiDB-lite"/>
    </source>
</evidence>
<keyword evidence="2" id="KW-0812">Transmembrane</keyword>
<keyword evidence="2" id="KW-1133">Transmembrane helix</keyword>
<protein>
    <submittedName>
        <fullName evidence="3">Uncharacterized protein</fullName>
    </submittedName>
</protein>
<reference evidence="3" key="1">
    <citation type="journal article" date="2023" name="Mol. Phylogenet. Evol.">
        <title>Genome-scale phylogeny and comparative genomics of the fungal order Sordariales.</title>
        <authorList>
            <person name="Hensen N."/>
            <person name="Bonometti L."/>
            <person name="Westerberg I."/>
            <person name="Brannstrom I.O."/>
            <person name="Guillou S."/>
            <person name="Cros-Aarteil S."/>
            <person name="Calhoun S."/>
            <person name="Haridas S."/>
            <person name="Kuo A."/>
            <person name="Mondo S."/>
            <person name="Pangilinan J."/>
            <person name="Riley R."/>
            <person name="LaButti K."/>
            <person name="Andreopoulos B."/>
            <person name="Lipzen A."/>
            <person name="Chen C."/>
            <person name="Yan M."/>
            <person name="Daum C."/>
            <person name="Ng V."/>
            <person name="Clum A."/>
            <person name="Steindorff A."/>
            <person name="Ohm R.A."/>
            <person name="Martin F."/>
            <person name="Silar P."/>
            <person name="Natvig D.O."/>
            <person name="Lalanne C."/>
            <person name="Gautier V."/>
            <person name="Ament-Velasquez S.L."/>
            <person name="Kruys A."/>
            <person name="Hutchinson M.I."/>
            <person name="Powell A.J."/>
            <person name="Barry K."/>
            <person name="Miller A.N."/>
            <person name="Grigoriev I.V."/>
            <person name="Debuchy R."/>
            <person name="Gladieux P."/>
            <person name="Hiltunen Thoren M."/>
            <person name="Johannesson H."/>
        </authorList>
    </citation>
    <scope>NUCLEOTIDE SEQUENCE</scope>
    <source>
        <strain evidence="3">CBS 118394</strain>
    </source>
</reference>
<gene>
    <name evidence="3" type="ORF">B0H66DRAFT_538720</name>
</gene>